<evidence type="ECO:0008006" key="4">
    <source>
        <dbReference type="Google" id="ProtNLM"/>
    </source>
</evidence>
<protein>
    <recommendedName>
        <fullName evidence="4">Zincin peptidase</fullName>
    </recommendedName>
</protein>
<feature type="transmembrane region" description="Helical" evidence="1">
    <location>
        <begin position="54"/>
        <end position="79"/>
    </location>
</feature>
<dbReference type="Pfam" id="PF11667">
    <property type="entry name" value="DUF3267"/>
    <property type="match status" value="1"/>
</dbReference>
<evidence type="ECO:0000313" key="3">
    <source>
        <dbReference type="Proteomes" id="UP001549099"/>
    </source>
</evidence>
<keyword evidence="1" id="KW-0812">Transmembrane</keyword>
<gene>
    <name evidence="2" type="ORF">ABID49_001793</name>
</gene>
<proteinExistence type="predicted"/>
<keyword evidence="3" id="KW-1185">Reference proteome</keyword>
<reference evidence="2 3" key="1">
    <citation type="submission" date="2024-06" db="EMBL/GenBank/DDBJ databases">
        <title>Genomic Encyclopedia of Type Strains, Phase IV (KMG-IV): sequencing the most valuable type-strain genomes for metagenomic binning, comparative biology and taxonomic classification.</title>
        <authorList>
            <person name="Goeker M."/>
        </authorList>
    </citation>
    <scope>NUCLEOTIDE SEQUENCE [LARGE SCALE GENOMIC DNA]</scope>
    <source>
        <strain evidence="2 3">DSM 26128</strain>
    </source>
</reference>
<evidence type="ECO:0000313" key="2">
    <source>
        <dbReference type="EMBL" id="MET3575887.1"/>
    </source>
</evidence>
<name>A0ABV2GCX2_9BACL</name>
<dbReference type="EMBL" id="JBEPLW010000013">
    <property type="protein sequence ID" value="MET3575887.1"/>
    <property type="molecule type" value="Genomic_DNA"/>
</dbReference>
<evidence type="ECO:0000256" key="1">
    <source>
        <dbReference type="SAM" id="Phobius"/>
    </source>
</evidence>
<comment type="caution">
    <text evidence="2">The sequence shown here is derived from an EMBL/GenBank/DDBJ whole genome shotgun (WGS) entry which is preliminary data.</text>
</comment>
<keyword evidence="1" id="KW-1133">Transmembrane helix</keyword>
<keyword evidence="1" id="KW-0472">Membrane</keyword>
<feature type="transmembrane region" description="Helical" evidence="1">
    <location>
        <begin position="150"/>
        <end position="167"/>
    </location>
</feature>
<dbReference type="Proteomes" id="UP001549099">
    <property type="component" value="Unassembled WGS sequence"/>
</dbReference>
<sequence>MDFSQLEDRQPDKVVELDMMKVAKESLWLTLLSAVFLFLGNALLHGLFRGGGFVFSFSIKGILIGTLLFIIGYVVLIVVHEAFHLLGFRLFGKVPFREMAFGLNLQAGIAYATTKIPIHNSGMRKALLLPLWMTGFLPAAIGLWSDSYLLLFLSAWLIGGAAGDLAMDRELRHLPGDWLIRDDPEEPKLYAFRPDCPGE</sequence>
<accession>A0ABV2GCX2</accession>
<organism evidence="2 3">
    <name type="scientific">Bhargavaea ullalensis</name>
    <dbReference type="NCBI Taxonomy" id="1265685"/>
    <lineage>
        <taxon>Bacteria</taxon>
        <taxon>Bacillati</taxon>
        <taxon>Bacillota</taxon>
        <taxon>Bacilli</taxon>
        <taxon>Bacillales</taxon>
        <taxon>Caryophanaceae</taxon>
        <taxon>Bhargavaea</taxon>
    </lineage>
</organism>
<dbReference type="InterPro" id="IPR021683">
    <property type="entry name" value="DUF3267"/>
</dbReference>
<dbReference type="RefSeq" id="WP_354197445.1">
    <property type="nucleotide sequence ID" value="NZ_JBEPLW010000013.1"/>
</dbReference>
<feature type="transmembrane region" description="Helical" evidence="1">
    <location>
        <begin position="27"/>
        <end position="48"/>
    </location>
</feature>